<protein>
    <recommendedName>
        <fullName evidence="5">Sorbose reductase sou1</fullName>
    </recommendedName>
</protein>
<dbReference type="Pfam" id="PF13561">
    <property type="entry name" value="adh_short_C2"/>
    <property type="match status" value="1"/>
</dbReference>
<dbReference type="PROSITE" id="PS00061">
    <property type="entry name" value="ADH_SHORT"/>
    <property type="match status" value="1"/>
</dbReference>
<dbReference type="GO" id="GO:0050664">
    <property type="term" value="F:oxidoreductase activity, acting on NAD(P)H, oxygen as acceptor"/>
    <property type="evidence" value="ECO:0007669"/>
    <property type="project" value="TreeGrafter"/>
</dbReference>
<keyword evidence="2" id="KW-0521">NADP</keyword>
<dbReference type="SUPFAM" id="SSF51735">
    <property type="entry name" value="NAD(P)-binding Rossmann-fold domains"/>
    <property type="match status" value="1"/>
</dbReference>
<organism>
    <name type="scientific">Serpula lacrymans var. lacrymans (strain S7.9)</name>
    <name type="common">Dry rot fungus</name>
    <dbReference type="NCBI Taxonomy" id="578457"/>
    <lineage>
        <taxon>Eukaryota</taxon>
        <taxon>Fungi</taxon>
        <taxon>Dikarya</taxon>
        <taxon>Basidiomycota</taxon>
        <taxon>Agaricomycotina</taxon>
        <taxon>Agaricomycetes</taxon>
        <taxon>Agaricomycetidae</taxon>
        <taxon>Boletales</taxon>
        <taxon>Coniophorineae</taxon>
        <taxon>Serpulaceae</taxon>
        <taxon>Serpula</taxon>
    </lineage>
</organism>
<sequence>MMSINDNEHILPVAPLDGVAAVLAHFSSKSTSSVPIRGERTIFSSFALASRVAVVTGGHRGIGLEIALALAEAGAIVYCLDTPSHPDDEWGVVKVHVDNLAPLGIGSGENLAKPSRLEYISADVTSQDKLSHVFRQIVEKEGRMDVCFACAGVHASIPALSYSADDFRKLIDVNVTGVFLTAQAAAQQMVNLGSPGSIVLIGSMSGSVANQGTTFVAYNTSKGAVLQMARSLAIELAPQKIRVNTISPGYILTKMTFASLEAKPSLAREWTSQNPMGRFGRPDELRGVATWLASDASTFCTGSDIIVDGGHTAW</sequence>
<dbReference type="FunFam" id="3.40.50.720:FF:000245">
    <property type="entry name" value="Short chain dehydrogenase, putative"/>
    <property type="match status" value="1"/>
</dbReference>
<comment type="similarity">
    <text evidence="1">Belongs to the short-chain dehydrogenases/reductases (SDR) family.</text>
</comment>
<reference evidence="4" key="1">
    <citation type="submission" date="2011-04" db="EMBL/GenBank/DDBJ databases">
        <title>Evolution of plant cell wall degrading machinery underlies the functional diversity of forest fungi.</title>
        <authorList>
            <consortium name="US DOE Joint Genome Institute (JGI-PGF)"/>
            <person name="Eastwood D.C."/>
            <person name="Floudas D."/>
            <person name="Binder M."/>
            <person name="Majcherczyk A."/>
            <person name="Schneider P."/>
            <person name="Aerts A."/>
            <person name="Asiegbu F.O."/>
            <person name="Baker S.E."/>
            <person name="Barry K."/>
            <person name="Bendiksby M."/>
            <person name="Blumentritt M."/>
            <person name="Coutinho P.M."/>
            <person name="Cullen D."/>
            <person name="Cullen D."/>
            <person name="Gathman A."/>
            <person name="Goodell B."/>
            <person name="Henrissat B."/>
            <person name="Ihrmark K."/>
            <person name="Kauserud H."/>
            <person name="Kohler A."/>
            <person name="LaButti K."/>
            <person name="Lapidus A."/>
            <person name="Lavin J.L."/>
            <person name="Lee Y.-H."/>
            <person name="Lindquist E."/>
            <person name="Lilly W."/>
            <person name="Lucas S."/>
            <person name="Morin E."/>
            <person name="Murat C."/>
            <person name="Oguiza J.A."/>
            <person name="Park J."/>
            <person name="Pisabarro A.G."/>
            <person name="Riley R."/>
            <person name="Rosling A."/>
            <person name="Salamov A."/>
            <person name="Schmidt O."/>
            <person name="Schmutz J."/>
            <person name="Skrede I."/>
            <person name="Stenlid J."/>
            <person name="Wiebenga A."/>
            <person name="Xie X."/>
            <person name="Kues U."/>
            <person name="Hibbett D.S."/>
            <person name="Hoffmeister D."/>
            <person name="Hogberg N."/>
            <person name="Martin F."/>
            <person name="Grigoriev I.V."/>
            <person name="Watkinson S.C."/>
        </authorList>
    </citation>
    <scope>NUCLEOTIDE SEQUENCE</scope>
    <source>
        <strain evidence="4">S7.9</strain>
    </source>
</reference>
<evidence type="ECO:0000313" key="4">
    <source>
        <dbReference type="EMBL" id="EGO29516.1"/>
    </source>
</evidence>
<dbReference type="RefSeq" id="XP_007313758.1">
    <property type="nucleotide sequence ID" value="XM_007313696.1"/>
</dbReference>
<dbReference type="KEGG" id="sla:SERLADRAFT_457358"/>
<dbReference type="EMBL" id="GL945429">
    <property type="protein sequence ID" value="EGO29516.1"/>
    <property type="molecule type" value="Genomic_DNA"/>
</dbReference>
<accession>F8NIG7</accession>
<evidence type="ECO:0000256" key="1">
    <source>
        <dbReference type="ARBA" id="ARBA00006484"/>
    </source>
</evidence>
<dbReference type="Gene3D" id="3.40.50.720">
    <property type="entry name" value="NAD(P)-binding Rossmann-like Domain"/>
    <property type="match status" value="1"/>
</dbReference>
<evidence type="ECO:0000256" key="3">
    <source>
        <dbReference type="ARBA" id="ARBA00023002"/>
    </source>
</evidence>
<name>F8NIG7_SERL9</name>
<dbReference type="InterPro" id="IPR002347">
    <property type="entry name" value="SDR_fam"/>
</dbReference>
<gene>
    <name evidence="4" type="ORF">SERLADRAFT_457358</name>
</gene>
<evidence type="ECO:0000256" key="2">
    <source>
        <dbReference type="ARBA" id="ARBA00022857"/>
    </source>
</evidence>
<proteinExistence type="inferred from homology"/>
<dbReference type="GeneID" id="18817512"/>
<keyword evidence="3" id="KW-0560">Oxidoreductase</keyword>
<dbReference type="PRINTS" id="PR00081">
    <property type="entry name" value="GDHRDH"/>
</dbReference>
<dbReference type="PANTHER" id="PTHR43008">
    <property type="entry name" value="BENZIL REDUCTASE"/>
    <property type="match status" value="1"/>
</dbReference>
<dbReference type="PANTHER" id="PTHR43008:SF4">
    <property type="entry name" value="CHAIN DEHYDROGENASE, PUTATIVE (AFU_ORTHOLOGUE AFUA_4G08710)-RELATED"/>
    <property type="match status" value="1"/>
</dbReference>
<dbReference type="AlphaFoldDB" id="F8NIG7"/>
<dbReference type="InterPro" id="IPR036291">
    <property type="entry name" value="NAD(P)-bd_dom_sf"/>
</dbReference>
<dbReference type="Proteomes" id="UP000008064">
    <property type="component" value="Unassembled WGS sequence"/>
</dbReference>
<evidence type="ECO:0008006" key="5">
    <source>
        <dbReference type="Google" id="ProtNLM"/>
    </source>
</evidence>
<dbReference type="InterPro" id="IPR020904">
    <property type="entry name" value="Sc_DH/Rdtase_CS"/>
</dbReference>
<dbReference type="PRINTS" id="PR00080">
    <property type="entry name" value="SDRFAMILY"/>
</dbReference>
<dbReference type="GO" id="GO:0016616">
    <property type="term" value="F:oxidoreductase activity, acting on the CH-OH group of donors, NAD or NADP as acceptor"/>
    <property type="evidence" value="ECO:0007669"/>
    <property type="project" value="UniProtKB-ARBA"/>
</dbReference>
<dbReference type="OrthoDB" id="1669814at2759"/>
<dbReference type="HOGENOM" id="CLU_010194_1_1_1"/>